<evidence type="ECO:0008006" key="4">
    <source>
        <dbReference type="Google" id="ProtNLM"/>
    </source>
</evidence>
<evidence type="ECO:0000313" key="2">
    <source>
        <dbReference type="EMBL" id="MDD0813876.1"/>
    </source>
</evidence>
<protein>
    <recommendedName>
        <fullName evidence="4">Secreted protein</fullName>
    </recommendedName>
</protein>
<sequence>MSRLWPLIAMAALAAQPGLTAPRVLVPQLETQGRVCHGHFHATDRQVSFRSQTLNCLNRRYTRYREEAISRPDIPLFGTRSQVFHLPRATAQCRVTVIEVVEPADPDTGYWYLFFYANEEAFSTNRFDDDPAQHNVLPCMGYEVVWPRKARLGGRGTPGVGPASPGLAPQPQAASR</sequence>
<dbReference type="RefSeq" id="WP_273925469.1">
    <property type="nucleotide sequence ID" value="NZ_JAQSIO010000001.1"/>
</dbReference>
<dbReference type="Proteomes" id="UP001528672">
    <property type="component" value="Unassembled WGS sequence"/>
</dbReference>
<dbReference type="EMBL" id="JAQSIO010000001">
    <property type="protein sequence ID" value="MDD0813876.1"/>
    <property type="molecule type" value="Genomic_DNA"/>
</dbReference>
<organism evidence="2 3">
    <name type="scientific">Curvibacter microcysteis</name>
    <dbReference type="NCBI Taxonomy" id="3026419"/>
    <lineage>
        <taxon>Bacteria</taxon>
        <taxon>Pseudomonadati</taxon>
        <taxon>Pseudomonadota</taxon>
        <taxon>Betaproteobacteria</taxon>
        <taxon>Burkholderiales</taxon>
        <taxon>Comamonadaceae</taxon>
        <taxon>Curvibacter</taxon>
    </lineage>
</organism>
<evidence type="ECO:0000313" key="3">
    <source>
        <dbReference type="Proteomes" id="UP001528672"/>
    </source>
</evidence>
<comment type="caution">
    <text evidence="2">The sequence shown here is derived from an EMBL/GenBank/DDBJ whole genome shotgun (WGS) entry which is preliminary data.</text>
</comment>
<feature type="region of interest" description="Disordered" evidence="1">
    <location>
        <begin position="153"/>
        <end position="176"/>
    </location>
</feature>
<keyword evidence="3" id="KW-1185">Reference proteome</keyword>
<proteinExistence type="predicted"/>
<reference evidence="2 3" key="1">
    <citation type="submission" date="2023-02" db="EMBL/GenBank/DDBJ databases">
        <title>Bacterial whole genome sequence for Curvibacter sp. HBC28.</title>
        <authorList>
            <person name="Le V."/>
            <person name="Ko S.-R."/>
            <person name="Ahn C.-Y."/>
            <person name="Oh H.-M."/>
        </authorList>
    </citation>
    <scope>NUCLEOTIDE SEQUENCE [LARGE SCALE GENOMIC DNA]</scope>
    <source>
        <strain evidence="2 3">HBC28</strain>
    </source>
</reference>
<gene>
    <name evidence="2" type="ORF">PSQ39_04465</name>
</gene>
<accession>A0ABT5MBS4</accession>
<name>A0ABT5MBS4_9BURK</name>
<evidence type="ECO:0000256" key="1">
    <source>
        <dbReference type="SAM" id="MobiDB-lite"/>
    </source>
</evidence>